<evidence type="ECO:0000313" key="3">
    <source>
        <dbReference type="Proteomes" id="UP000886998"/>
    </source>
</evidence>
<protein>
    <submittedName>
        <fullName evidence="2">Uncharacterized protein</fullName>
    </submittedName>
</protein>
<accession>A0A8X6YJT9</accession>
<organism evidence="2 3">
    <name type="scientific">Trichonephila inaurata madagascariensis</name>
    <dbReference type="NCBI Taxonomy" id="2747483"/>
    <lineage>
        <taxon>Eukaryota</taxon>
        <taxon>Metazoa</taxon>
        <taxon>Ecdysozoa</taxon>
        <taxon>Arthropoda</taxon>
        <taxon>Chelicerata</taxon>
        <taxon>Arachnida</taxon>
        <taxon>Araneae</taxon>
        <taxon>Araneomorphae</taxon>
        <taxon>Entelegynae</taxon>
        <taxon>Araneoidea</taxon>
        <taxon>Nephilidae</taxon>
        <taxon>Trichonephila</taxon>
        <taxon>Trichonephila inaurata</taxon>
    </lineage>
</organism>
<sequence>MHGGGKFKPESLRSRMRNEEKSKIPYSCYSCIKWPPGAYESILGKFSGVFLYPIGLLAGSRVQAASEWLDRLCCWKKRAEQGIICLCTS</sequence>
<dbReference type="Proteomes" id="UP000886998">
    <property type="component" value="Unassembled WGS sequence"/>
</dbReference>
<reference evidence="2" key="1">
    <citation type="submission" date="2020-08" db="EMBL/GenBank/DDBJ databases">
        <title>Multicomponent nature underlies the extraordinary mechanical properties of spider dragline silk.</title>
        <authorList>
            <person name="Kono N."/>
            <person name="Nakamura H."/>
            <person name="Mori M."/>
            <person name="Yoshida Y."/>
            <person name="Ohtoshi R."/>
            <person name="Malay A.D."/>
            <person name="Moran D.A.P."/>
            <person name="Tomita M."/>
            <person name="Numata K."/>
            <person name="Arakawa K."/>
        </authorList>
    </citation>
    <scope>NUCLEOTIDE SEQUENCE</scope>
</reference>
<name>A0A8X6YJT9_9ARAC</name>
<keyword evidence="3" id="KW-1185">Reference proteome</keyword>
<feature type="compositionally biased region" description="Basic and acidic residues" evidence="1">
    <location>
        <begin position="7"/>
        <end position="20"/>
    </location>
</feature>
<feature type="region of interest" description="Disordered" evidence="1">
    <location>
        <begin position="1"/>
        <end position="20"/>
    </location>
</feature>
<evidence type="ECO:0000313" key="2">
    <source>
        <dbReference type="EMBL" id="GFY73287.1"/>
    </source>
</evidence>
<comment type="caution">
    <text evidence="2">The sequence shown here is derived from an EMBL/GenBank/DDBJ whole genome shotgun (WGS) entry which is preliminary data.</text>
</comment>
<dbReference type="OrthoDB" id="10269108at2759"/>
<dbReference type="EMBL" id="BMAV01019967">
    <property type="protein sequence ID" value="GFY73287.1"/>
    <property type="molecule type" value="Genomic_DNA"/>
</dbReference>
<dbReference type="AlphaFoldDB" id="A0A8X6YJT9"/>
<evidence type="ECO:0000256" key="1">
    <source>
        <dbReference type="SAM" id="MobiDB-lite"/>
    </source>
</evidence>
<proteinExistence type="predicted"/>
<gene>
    <name evidence="2" type="ORF">TNIN_99761</name>
</gene>